<feature type="binding site" evidence="3">
    <location>
        <position position="122"/>
    </location>
    <ligand>
        <name>substrate</name>
    </ligand>
</feature>
<reference evidence="4 5" key="1">
    <citation type="submission" date="2017-06" db="EMBL/GenBank/DDBJ databases">
        <title>Complete genome sequence of Paenibacillus donghaensis KCTC 13049T isolated from East Sea sediment, South Korea.</title>
        <authorList>
            <person name="Jung B.K."/>
            <person name="Hong S.-J."/>
            <person name="Shin J.-H."/>
        </authorList>
    </citation>
    <scope>NUCLEOTIDE SEQUENCE [LARGE SCALE GENOMIC DNA]</scope>
    <source>
        <strain evidence="4 5">KCTC 13049</strain>
    </source>
</reference>
<dbReference type="GO" id="GO:0004751">
    <property type="term" value="F:ribose-5-phosphate isomerase activity"/>
    <property type="evidence" value="ECO:0007669"/>
    <property type="project" value="UniProtKB-UniRule"/>
</dbReference>
<dbReference type="EMBL" id="CP021780">
    <property type="protein sequence ID" value="ASA21101.1"/>
    <property type="molecule type" value="Genomic_DNA"/>
</dbReference>
<dbReference type="NCBIfam" id="TIGR00021">
    <property type="entry name" value="rpiA"/>
    <property type="match status" value="1"/>
</dbReference>
<dbReference type="UniPathway" id="UPA00115">
    <property type="reaction ID" value="UER00412"/>
</dbReference>
<feature type="binding site" evidence="3">
    <location>
        <begin position="82"/>
        <end position="85"/>
    </location>
    <ligand>
        <name>substrate</name>
    </ligand>
</feature>
<dbReference type="InterPro" id="IPR004788">
    <property type="entry name" value="Ribose5P_isomerase_type_A"/>
</dbReference>
<comment type="catalytic activity">
    <reaction evidence="1 3">
        <text>aldehydo-D-ribose 5-phosphate = D-ribulose 5-phosphate</text>
        <dbReference type="Rhea" id="RHEA:14657"/>
        <dbReference type="ChEBI" id="CHEBI:58121"/>
        <dbReference type="ChEBI" id="CHEBI:58273"/>
        <dbReference type="EC" id="5.3.1.6"/>
    </reaction>
</comment>
<evidence type="ECO:0000256" key="3">
    <source>
        <dbReference type="HAMAP-Rule" id="MF_00170"/>
    </source>
</evidence>
<dbReference type="CDD" id="cd01398">
    <property type="entry name" value="RPI_A"/>
    <property type="match status" value="1"/>
</dbReference>
<dbReference type="HAMAP" id="MF_00170">
    <property type="entry name" value="Rib_5P_isom_A"/>
    <property type="match status" value="1"/>
</dbReference>
<dbReference type="PANTHER" id="PTHR43748:SF3">
    <property type="entry name" value="RIBOSE-5-PHOSPHATE ISOMERASE 3, CHLOROPLASTIC-RELATED"/>
    <property type="match status" value="1"/>
</dbReference>
<dbReference type="NCBIfam" id="NF001924">
    <property type="entry name" value="PRK00702.1"/>
    <property type="match status" value="1"/>
</dbReference>
<dbReference type="AlphaFoldDB" id="A0A2Z2KM37"/>
<evidence type="ECO:0000313" key="5">
    <source>
        <dbReference type="Proteomes" id="UP000249890"/>
    </source>
</evidence>
<dbReference type="KEGG" id="pdh:B9T62_10065"/>
<organism evidence="4 5">
    <name type="scientific">Paenibacillus donghaensis</name>
    <dbReference type="NCBI Taxonomy" id="414771"/>
    <lineage>
        <taxon>Bacteria</taxon>
        <taxon>Bacillati</taxon>
        <taxon>Bacillota</taxon>
        <taxon>Bacilli</taxon>
        <taxon>Bacillales</taxon>
        <taxon>Paenibacillaceae</taxon>
        <taxon>Paenibacillus</taxon>
    </lineage>
</organism>
<keyword evidence="5" id="KW-1185">Reference proteome</keyword>
<comment type="pathway">
    <text evidence="3">Carbohydrate degradation; pentose phosphate pathway; D-ribose 5-phosphate from D-ribulose 5-phosphate (non-oxidative stage): step 1/1.</text>
</comment>
<keyword evidence="2 3" id="KW-0413">Isomerase</keyword>
<name>A0A2Z2KM37_9BACL</name>
<evidence type="ECO:0000256" key="2">
    <source>
        <dbReference type="ARBA" id="ARBA00023235"/>
    </source>
</evidence>
<dbReference type="EC" id="5.3.1.6" evidence="3"/>
<dbReference type="Gene3D" id="3.40.50.1360">
    <property type="match status" value="1"/>
</dbReference>
<accession>A0A2Z2KM37</accession>
<dbReference type="InterPro" id="IPR050262">
    <property type="entry name" value="Ribose-5P_isomerase"/>
</dbReference>
<dbReference type="FunFam" id="3.40.50.1360:FF:000001">
    <property type="entry name" value="Ribose-5-phosphate isomerase A"/>
    <property type="match status" value="1"/>
</dbReference>
<dbReference type="RefSeq" id="WP_087915114.1">
    <property type="nucleotide sequence ID" value="NZ_CP021780.1"/>
</dbReference>
<protein>
    <recommendedName>
        <fullName evidence="3">Ribose-5-phosphate isomerase A</fullName>
        <ecNumber evidence="3">5.3.1.6</ecNumber>
    </recommendedName>
    <alternativeName>
        <fullName evidence="3">Phosphoriboisomerase A</fullName>
        <shortName evidence="3">PRI</shortName>
    </alternativeName>
</protein>
<dbReference type="InterPro" id="IPR037171">
    <property type="entry name" value="NagB/RpiA_transferase-like"/>
</dbReference>
<dbReference type="Pfam" id="PF06026">
    <property type="entry name" value="Rib_5-P_isom_A"/>
    <property type="match status" value="1"/>
</dbReference>
<evidence type="ECO:0000256" key="1">
    <source>
        <dbReference type="ARBA" id="ARBA00001713"/>
    </source>
</evidence>
<dbReference type="InterPro" id="IPR020672">
    <property type="entry name" value="Ribose5P_isomerase_typA_subgr"/>
</dbReference>
<feature type="active site" description="Proton acceptor" evidence="3">
    <location>
        <position position="104"/>
    </location>
</feature>
<proteinExistence type="inferred from homology"/>
<comment type="similarity">
    <text evidence="3">Belongs to the ribose 5-phosphate isomerase family.</text>
</comment>
<dbReference type="SUPFAM" id="SSF75445">
    <property type="entry name" value="D-ribose-5-phosphate isomerase (RpiA), lid domain"/>
    <property type="match status" value="1"/>
</dbReference>
<comment type="function">
    <text evidence="3">Catalyzes the reversible conversion of ribose-5-phosphate to ribulose 5-phosphate.</text>
</comment>
<feature type="binding site" evidence="3">
    <location>
        <begin position="95"/>
        <end position="98"/>
    </location>
    <ligand>
        <name>substrate</name>
    </ligand>
</feature>
<dbReference type="GO" id="GO:0009052">
    <property type="term" value="P:pentose-phosphate shunt, non-oxidative branch"/>
    <property type="evidence" value="ECO:0007669"/>
    <property type="project" value="UniProtKB-UniRule"/>
</dbReference>
<gene>
    <name evidence="3" type="primary">rpiA</name>
    <name evidence="4" type="ORF">B9T62_10065</name>
</gene>
<dbReference type="Proteomes" id="UP000249890">
    <property type="component" value="Chromosome"/>
</dbReference>
<comment type="subunit">
    <text evidence="3">Homodimer.</text>
</comment>
<dbReference type="SUPFAM" id="SSF100950">
    <property type="entry name" value="NagB/RpiA/CoA transferase-like"/>
    <property type="match status" value="1"/>
</dbReference>
<dbReference type="Gene3D" id="3.30.70.260">
    <property type="match status" value="1"/>
</dbReference>
<feature type="binding site" evidence="3">
    <location>
        <begin position="27"/>
        <end position="30"/>
    </location>
    <ligand>
        <name>substrate</name>
    </ligand>
</feature>
<sequence length="228" mass="24104">MGVNVKQLAAEKAVEYVMDGMKVGLGTGSTAYWAIAKLGERVREGLQVTCVATSRASEEQARGLGIPLVGFGEIGSLDLTIDGADELDGKLQLIKGGGGALLREKIVAANSTRMIVVADESKAVHTLGKFPLPVEIVPFAWEWTVAELAKLGGVPQLRRSGEELYLTDNGNYIADCHFEVITSAPELALALQAIPGVVEHGLFIGIASLAIIGRNDGTIDILEGESHR</sequence>
<evidence type="ECO:0000313" key="4">
    <source>
        <dbReference type="EMBL" id="ASA21101.1"/>
    </source>
</evidence>
<dbReference type="PANTHER" id="PTHR43748">
    <property type="entry name" value="RIBOSE-5-PHOSPHATE ISOMERASE 3, CHLOROPLASTIC-RELATED"/>
    <property type="match status" value="1"/>
</dbReference>
<dbReference type="OrthoDB" id="5870696at2"/>